<feature type="region of interest" description="Disordered" evidence="3">
    <location>
        <begin position="184"/>
        <end position="237"/>
    </location>
</feature>
<dbReference type="InterPro" id="IPR050987">
    <property type="entry name" value="AtrR-like"/>
</dbReference>
<dbReference type="PANTHER" id="PTHR46910">
    <property type="entry name" value="TRANSCRIPTION FACTOR PDR1"/>
    <property type="match status" value="1"/>
</dbReference>
<evidence type="ECO:0000259" key="4">
    <source>
        <dbReference type="PROSITE" id="PS50048"/>
    </source>
</evidence>
<dbReference type="GO" id="GO:0000981">
    <property type="term" value="F:DNA-binding transcription factor activity, RNA polymerase II-specific"/>
    <property type="evidence" value="ECO:0007669"/>
    <property type="project" value="InterPro"/>
</dbReference>
<feature type="compositionally biased region" description="Basic and acidic residues" evidence="3">
    <location>
        <begin position="33"/>
        <end position="48"/>
    </location>
</feature>
<gene>
    <name evidence="5" type="ORF">PHSY_001593</name>
</gene>
<evidence type="ECO:0000313" key="5">
    <source>
        <dbReference type="EMBL" id="GAC94024.1"/>
    </source>
</evidence>
<dbReference type="InterPro" id="IPR001138">
    <property type="entry name" value="Zn2Cys6_DnaBD"/>
</dbReference>
<dbReference type="OrthoDB" id="2123952at2759"/>
<dbReference type="eggNOG" id="ENOG502QTPC">
    <property type="taxonomic scope" value="Eukaryota"/>
</dbReference>
<dbReference type="HOGENOM" id="CLU_016203_1_0_1"/>
<dbReference type="SUPFAM" id="SSF57701">
    <property type="entry name" value="Zn2/Cys6 DNA-binding domain"/>
    <property type="match status" value="1"/>
</dbReference>
<protein>
    <recommendedName>
        <fullName evidence="4">Zn(2)-C6 fungal-type domain-containing protein</fullName>
    </recommendedName>
</protein>
<keyword evidence="6" id="KW-1185">Reference proteome</keyword>
<dbReference type="PANTHER" id="PTHR46910:SF18">
    <property type="entry name" value="ZN(II)2CYS6 TRANSCRIPTION FACTOR (EUROFUNG)"/>
    <property type="match status" value="1"/>
</dbReference>
<dbReference type="GO" id="GO:0003677">
    <property type="term" value="F:DNA binding"/>
    <property type="evidence" value="ECO:0007669"/>
    <property type="project" value="InterPro"/>
</dbReference>
<evidence type="ECO:0000256" key="3">
    <source>
        <dbReference type="SAM" id="MobiDB-lite"/>
    </source>
</evidence>
<dbReference type="Pfam" id="PF04082">
    <property type="entry name" value="Fungal_trans"/>
    <property type="match status" value="1"/>
</dbReference>
<feature type="compositionally biased region" description="Basic and acidic residues" evidence="3">
    <location>
        <begin position="215"/>
        <end position="233"/>
    </location>
</feature>
<dbReference type="GO" id="GO:0006351">
    <property type="term" value="P:DNA-templated transcription"/>
    <property type="evidence" value="ECO:0007669"/>
    <property type="project" value="InterPro"/>
</dbReference>
<dbReference type="CDD" id="cd12148">
    <property type="entry name" value="fungal_TF_MHR"/>
    <property type="match status" value="1"/>
</dbReference>
<name>R9NZ46_PSEHS</name>
<keyword evidence="1" id="KW-0479">Metal-binding</keyword>
<dbReference type="InterPro" id="IPR007219">
    <property type="entry name" value="XnlR_reg_dom"/>
</dbReference>
<evidence type="ECO:0000256" key="1">
    <source>
        <dbReference type="ARBA" id="ARBA00022723"/>
    </source>
</evidence>
<dbReference type="EMBL" id="DF238782">
    <property type="protein sequence ID" value="GAC94024.1"/>
    <property type="molecule type" value="Genomic_DNA"/>
</dbReference>
<feature type="region of interest" description="Disordered" evidence="3">
    <location>
        <begin position="1"/>
        <end position="64"/>
    </location>
</feature>
<sequence>MTLSHVYKTATRSSVDAVSGESGEAAVANPTCYRREQKHEEKPTHETGRTSQQGSPFALQTGSSKPNLADVLEARLSGRHAFILLAEHRPPYSFAKDSASFLRKTRLSFVASRFANHCPPCDHYIPMSDLSTTAAHSQKRRRITRACDRCSARSVKCRLQTTRTSRCDNCQDYDEECTFDRPMRKRGARSRDARTSPAVASDAGRSAGSPASATRQHDALHRRSDNATDESIKSKSWNPDTLPSQAIVMDLTEIYFEVVYPVFPFFHQPTLLRNVARGEYATSQPLFASVMALCALSSARVRDGALYTERWDTHWLQTPSCEYFLQVAADSIPSDAPLSQEFDYMRAYALLSIVSIQLGDLRKMNYYLCLYHGCIAVASLHDEQNWPKGIGFVEVEMRRRLFWSMYTLDVFSAIIWGGVVTSREACYSVTYPIECNDEAFSDTVAPEQAPSEASCWLRGWNFVTDLYRKLEHTVDSLGSLRNLALTPSATNAIEPSACVTGSAVLSNGTDLYNQLPPIFKDIQPITGRLNTDLFGFQAANIRATLQLVRMSVLATEHSTVIQKCEIAGEVIESFARTPVAYLRAISTPLLHHLAGIGTIMGSTFEEGLTESSYDRVRSVLIDLAHLLADLEVHLFAKAGTSDKLRCQVARIDAFMHVQRSMHTTGPQAEHSLDFSRAARSMDFMNGDKMLPIHFPADLFDDWDWIFDVT</sequence>
<dbReference type="AlphaFoldDB" id="R9NZ46"/>
<dbReference type="PROSITE" id="PS50048">
    <property type="entry name" value="ZN2_CY6_FUNGAL_2"/>
    <property type="match status" value="1"/>
</dbReference>
<evidence type="ECO:0000256" key="2">
    <source>
        <dbReference type="ARBA" id="ARBA00023242"/>
    </source>
</evidence>
<dbReference type="RefSeq" id="XP_012187611.1">
    <property type="nucleotide sequence ID" value="XM_012332221.1"/>
</dbReference>
<proteinExistence type="predicted"/>
<dbReference type="GeneID" id="24106890"/>
<reference evidence="6" key="1">
    <citation type="journal article" date="2013" name="Genome Announc.">
        <title>Draft genome sequence of the basidiomycetous yeast-like fungus Pseudozyma hubeiensis SY62, which produces an abundant amount of the biosurfactant mannosylerythritol lipids.</title>
        <authorList>
            <person name="Konishi M."/>
            <person name="Hatada Y."/>
            <person name="Horiuchi J."/>
        </authorList>
    </citation>
    <scope>NUCLEOTIDE SEQUENCE [LARGE SCALE GENOMIC DNA]</scope>
    <source>
        <strain evidence="6">SY62</strain>
    </source>
</reference>
<dbReference type="Proteomes" id="UP000014071">
    <property type="component" value="Unassembled WGS sequence"/>
</dbReference>
<evidence type="ECO:0000313" key="6">
    <source>
        <dbReference type="Proteomes" id="UP000014071"/>
    </source>
</evidence>
<dbReference type="Gene3D" id="4.10.240.10">
    <property type="entry name" value="Zn(2)-C6 fungal-type DNA-binding domain"/>
    <property type="match status" value="1"/>
</dbReference>
<accession>R9NZ46</accession>
<keyword evidence="2" id="KW-0539">Nucleus</keyword>
<feature type="compositionally biased region" description="Polar residues" evidence="3">
    <location>
        <begin position="49"/>
        <end position="64"/>
    </location>
</feature>
<dbReference type="GO" id="GO:0008270">
    <property type="term" value="F:zinc ion binding"/>
    <property type="evidence" value="ECO:0007669"/>
    <property type="project" value="InterPro"/>
</dbReference>
<dbReference type="CDD" id="cd00067">
    <property type="entry name" value="GAL4"/>
    <property type="match status" value="1"/>
</dbReference>
<organism evidence="5 6">
    <name type="scientific">Pseudozyma hubeiensis (strain SY62)</name>
    <name type="common">Yeast</name>
    <dbReference type="NCBI Taxonomy" id="1305764"/>
    <lineage>
        <taxon>Eukaryota</taxon>
        <taxon>Fungi</taxon>
        <taxon>Dikarya</taxon>
        <taxon>Basidiomycota</taxon>
        <taxon>Ustilaginomycotina</taxon>
        <taxon>Ustilaginomycetes</taxon>
        <taxon>Ustilaginales</taxon>
        <taxon>Ustilaginaceae</taxon>
        <taxon>Pseudozyma</taxon>
    </lineage>
</organism>
<feature type="domain" description="Zn(2)-C6 fungal-type" evidence="4">
    <location>
        <begin position="146"/>
        <end position="179"/>
    </location>
</feature>
<dbReference type="InterPro" id="IPR036864">
    <property type="entry name" value="Zn2-C6_fun-type_DNA-bd_sf"/>
</dbReference>